<protein>
    <submittedName>
        <fullName evidence="1">TIGR02117 family protein</fullName>
    </submittedName>
</protein>
<name>A0AAD0W631_9NEIS</name>
<keyword evidence="2" id="KW-1185">Reference proteome</keyword>
<evidence type="ECO:0000313" key="1">
    <source>
        <dbReference type="EMBL" id="AXT44860.1"/>
    </source>
</evidence>
<accession>A0AAD0W631</accession>
<dbReference type="EMBL" id="CP031968">
    <property type="protein sequence ID" value="AXT44860.1"/>
    <property type="molecule type" value="Genomic_DNA"/>
</dbReference>
<dbReference type="NCBIfam" id="TIGR02117">
    <property type="entry name" value="chp_urease_rgn"/>
    <property type="match status" value="1"/>
</dbReference>
<dbReference type="Proteomes" id="UP000259465">
    <property type="component" value="Chromosome"/>
</dbReference>
<dbReference type="Pfam" id="PF09601">
    <property type="entry name" value="DUF2459"/>
    <property type="match status" value="1"/>
</dbReference>
<evidence type="ECO:0000313" key="2">
    <source>
        <dbReference type="Proteomes" id="UP000259465"/>
    </source>
</evidence>
<gene>
    <name evidence="1" type="ORF">D1345_00975</name>
</gene>
<dbReference type="KEGG" id="crz:D1345_00975"/>
<organism evidence="1 2">
    <name type="scientific">Chromobacterium rhizoryzae</name>
    <dbReference type="NCBI Taxonomy" id="1778675"/>
    <lineage>
        <taxon>Bacteria</taxon>
        <taxon>Pseudomonadati</taxon>
        <taxon>Pseudomonadota</taxon>
        <taxon>Betaproteobacteria</taxon>
        <taxon>Neisseriales</taxon>
        <taxon>Chromobacteriaceae</taxon>
        <taxon>Chromobacterium</taxon>
    </lineage>
</organism>
<dbReference type="InterPro" id="IPR011727">
    <property type="entry name" value="CHP02117"/>
</dbReference>
<proteinExistence type="predicted"/>
<dbReference type="AlphaFoldDB" id="A0AAD0W631"/>
<sequence>MSFRPFRLAARLPRLLSRAALGLLALISLYLLAALTLGLLPVNRDWRQSGAGIPVFLDSNGVHAGLLLPRSGPGMNWDETFPPGHPRAGPNLDKLPYVGIGWGSRSFFLETRDWLDLTPGKALYALSGLDGAVLHVEYLPMPREGAATRRLMLAPEQYRRLAGFIQASVARDAIGKALWMQGYHYHDQDAFYLANGRYSPLTTCNQWVRDALAASGVRTAWWSPFDHALFWQLKDR</sequence>
<dbReference type="RefSeq" id="WP_019102378.1">
    <property type="nucleotide sequence ID" value="NZ_CP031968.1"/>
</dbReference>
<reference evidence="1 2" key="1">
    <citation type="submission" date="2018-08" db="EMBL/GenBank/DDBJ databases">
        <title>Complete genome sequence of JP2-74.</title>
        <authorList>
            <person name="Wu L."/>
        </authorList>
    </citation>
    <scope>NUCLEOTIDE SEQUENCE [LARGE SCALE GENOMIC DNA]</scope>
    <source>
        <strain evidence="1 2">JP2-74</strain>
    </source>
</reference>